<comment type="caution">
    <text evidence="1">The sequence shown here is derived from an EMBL/GenBank/DDBJ whole genome shotgun (WGS) entry which is preliminary data.</text>
</comment>
<keyword evidence="2" id="KW-1185">Reference proteome</keyword>
<gene>
    <name evidence="1" type="ORF">GCM10009560_72270</name>
</gene>
<dbReference type="Proteomes" id="UP001501578">
    <property type="component" value="Unassembled WGS sequence"/>
</dbReference>
<organism evidence="1 2">
    <name type="scientific">Nonomuraea longicatena</name>
    <dbReference type="NCBI Taxonomy" id="83682"/>
    <lineage>
        <taxon>Bacteria</taxon>
        <taxon>Bacillati</taxon>
        <taxon>Actinomycetota</taxon>
        <taxon>Actinomycetes</taxon>
        <taxon>Streptosporangiales</taxon>
        <taxon>Streptosporangiaceae</taxon>
        <taxon>Nonomuraea</taxon>
    </lineage>
</organism>
<evidence type="ECO:0000313" key="1">
    <source>
        <dbReference type="EMBL" id="GAA0951497.1"/>
    </source>
</evidence>
<reference evidence="1 2" key="1">
    <citation type="journal article" date="2019" name="Int. J. Syst. Evol. Microbiol.">
        <title>The Global Catalogue of Microorganisms (GCM) 10K type strain sequencing project: providing services to taxonomists for standard genome sequencing and annotation.</title>
        <authorList>
            <consortium name="The Broad Institute Genomics Platform"/>
            <consortium name="The Broad Institute Genome Sequencing Center for Infectious Disease"/>
            <person name="Wu L."/>
            <person name="Ma J."/>
        </authorList>
    </citation>
    <scope>NUCLEOTIDE SEQUENCE [LARGE SCALE GENOMIC DNA]</scope>
    <source>
        <strain evidence="1 2">JCM 11136</strain>
    </source>
</reference>
<sequence>MGNDVLCQVCRGVLPASEREAYTTSRSRLILSNGYCPGGCVQERAAAPVQVPQAQVAPAPLPVRPVARAR</sequence>
<proteinExistence type="predicted"/>
<evidence type="ECO:0000313" key="2">
    <source>
        <dbReference type="Proteomes" id="UP001501578"/>
    </source>
</evidence>
<protein>
    <submittedName>
        <fullName evidence="1">Uncharacterized protein</fullName>
    </submittedName>
</protein>
<accession>A0ABN1R3T1</accession>
<dbReference type="RefSeq" id="WP_343954815.1">
    <property type="nucleotide sequence ID" value="NZ_BAAAHQ010000050.1"/>
</dbReference>
<dbReference type="EMBL" id="BAAAHQ010000050">
    <property type="protein sequence ID" value="GAA0951497.1"/>
    <property type="molecule type" value="Genomic_DNA"/>
</dbReference>
<name>A0ABN1R3T1_9ACTN</name>